<comment type="caution">
    <text evidence="1">The sequence shown here is derived from an EMBL/GenBank/DDBJ whole genome shotgun (WGS) entry which is preliminary data.</text>
</comment>
<dbReference type="Proteomes" id="UP000266723">
    <property type="component" value="Unassembled WGS sequence"/>
</dbReference>
<evidence type="ECO:0000313" key="1">
    <source>
        <dbReference type="EMBL" id="KAF3591075.1"/>
    </source>
</evidence>
<evidence type="ECO:0008006" key="3">
    <source>
        <dbReference type="Google" id="ProtNLM"/>
    </source>
</evidence>
<protein>
    <recommendedName>
        <fullName evidence="3">Methyltransferase</fullName>
    </recommendedName>
</protein>
<accession>A0ABQ7E3F3</accession>
<dbReference type="EMBL" id="QGKV02000299">
    <property type="protein sequence ID" value="KAF3591075.1"/>
    <property type="molecule type" value="Genomic_DNA"/>
</dbReference>
<keyword evidence="2" id="KW-1185">Reference proteome</keyword>
<proteinExistence type="predicted"/>
<name>A0ABQ7E3F3_BRACR</name>
<gene>
    <name evidence="1" type="ORF">DY000_02022028</name>
</gene>
<evidence type="ECO:0000313" key="2">
    <source>
        <dbReference type="Proteomes" id="UP000266723"/>
    </source>
</evidence>
<reference evidence="1 2" key="1">
    <citation type="journal article" date="2020" name="BMC Genomics">
        <title>Intraspecific diversification of the crop wild relative Brassica cretica Lam. using demographic model selection.</title>
        <authorList>
            <person name="Kioukis A."/>
            <person name="Michalopoulou V.A."/>
            <person name="Briers L."/>
            <person name="Pirintsos S."/>
            <person name="Studholme D.J."/>
            <person name="Pavlidis P."/>
            <person name="Sarris P.F."/>
        </authorList>
    </citation>
    <scope>NUCLEOTIDE SEQUENCE [LARGE SCALE GENOMIC DNA]</scope>
    <source>
        <strain evidence="2">cv. PFS-1207/04</strain>
    </source>
</reference>
<organism evidence="1 2">
    <name type="scientific">Brassica cretica</name>
    <name type="common">Mustard</name>
    <dbReference type="NCBI Taxonomy" id="69181"/>
    <lineage>
        <taxon>Eukaryota</taxon>
        <taxon>Viridiplantae</taxon>
        <taxon>Streptophyta</taxon>
        <taxon>Embryophyta</taxon>
        <taxon>Tracheophyta</taxon>
        <taxon>Spermatophyta</taxon>
        <taxon>Magnoliopsida</taxon>
        <taxon>eudicotyledons</taxon>
        <taxon>Gunneridae</taxon>
        <taxon>Pentapetalae</taxon>
        <taxon>rosids</taxon>
        <taxon>malvids</taxon>
        <taxon>Brassicales</taxon>
        <taxon>Brassicaceae</taxon>
        <taxon>Brassiceae</taxon>
        <taxon>Brassica</taxon>
    </lineage>
</organism>
<sequence length="112" mass="12697">MDFDPNNALKSTLHGPLVSDFRPSLVTNFSNLYYVRKEIFRDDAPQIVDPSQDDATMVEREANLEKEGLSEWMQPHGCNYVDPEPRGCNPMDETRGCISVDATSMEGTERKQ</sequence>